<protein>
    <submittedName>
        <fullName evidence="1">Uncharacterized protein</fullName>
    </submittedName>
</protein>
<accession>A0A5J4G468</accession>
<proteinExistence type="predicted"/>
<sequence length="193" mass="21492">MFPLGLLSQVGINTDNPQADLDVNGSMRIGKRVMENIQAKKLLGVDENGMIIELELDDNIYIDGNKVRSDSRRSGIYRLPLINLSSLHDTGGIVWPGGTGEDRTVIRIENLSGDLLMTGIDMSVFSTLMDAHGYTMSLYNVSGELTLKSEDSNSLNQNQFILGDGNDVSLKQYEMVKIMYDAFLERWVVMSKH</sequence>
<gene>
    <name evidence="1" type="ORF">ULMS_27990</name>
</gene>
<dbReference type="Proteomes" id="UP000326994">
    <property type="component" value="Unassembled WGS sequence"/>
</dbReference>
<name>A0A5J4G468_9FLAO</name>
<evidence type="ECO:0000313" key="1">
    <source>
        <dbReference type="EMBL" id="GEQ87291.1"/>
    </source>
</evidence>
<dbReference type="EMBL" id="BKCF01000007">
    <property type="protein sequence ID" value="GEQ87291.1"/>
    <property type="molecule type" value="Genomic_DNA"/>
</dbReference>
<evidence type="ECO:0000313" key="2">
    <source>
        <dbReference type="Proteomes" id="UP000326994"/>
    </source>
</evidence>
<dbReference type="AlphaFoldDB" id="A0A5J4G468"/>
<comment type="caution">
    <text evidence="1">The sequence shown here is derived from an EMBL/GenBank/DDBJ whole genome shotgun (WGS) entry which is preliminary data.</text>
</comment>
<keyword evidence="2" id="KW-1185">Reference proteome</keyword>
<organism evidence="1 2">
    <name type="scientific">Patiriisocius marinistellae</name>
    <dbReference type="NCBI Taxonomy" id="2494560"/>
    <lineage>
        <taxon>Bacteria</taxon>
        <taxon>Pseudomonadati</taxon>
        <taxon>Bacteroidota</taxon>
        <taxon>Flavobacteriia</taxon>
        <taxon>Flavobacteriales</taxon>
        <taxon>Flavobacteriaceae</taxon>
        <taxon>Patiriisocius</taxon>
    </lineage>
</organism>
<reference evidence="1 2" key="1">
    <citation type="submission" date="2019-08" db="EMBL/GenBank/DDBJ databases">
        <title>Ulvibacter marinistellae sp. nov., isolated from a starfish, Patiria pectinifera.</title>
        <authorList>
            <person name="Kawano K."/>
            <person name="Ushijima N."/>
            <person name="Kihara M."/>
            <person name="Itoh H."/>
        </authorList>
    </citation>
    <scope>NUCLEOTIDE SEQUENCE [LARGE SCALE GENOMIC DNA]</scope>
    <source>
        <strain evidence="1 2">KK4</strain>
    </source>
</reference>